<name>A0ACC1KDN2_9FUNG</name>
<feature type="non-terminal residue" evidence="1">
    <location>
        <position position="1"/>
    </location>
</feature>
<dbReference type="Proteomes" id="UP001140087">
    <property type="component" value="Unassembled WGS sequence"/>
</dbReference>
<accession>A0ACC1KDN2</accession>
<protein>
    <submittedName>
        <fullName evidence="1">Uncharacterized protein</fullName>
    </submittedName>
</protein>
<proteinExistence type="predicted"/>
<dbReference type="EMBL" id="JANBUN010004061">
    <property type="protein sequence ID" value="KAJ2788484.1"/>
    <property type="molecule type" value="Genomic_DNA"/>
</dbReference>
<comment type="caution">
    <text evidence="1">The sequence shown here is derived from an EMBL/GenBank/DDBJ whole genome shotgun (WGS) entry which is preliminary data.</text>
</comment>
<sequence>WLITSKPEIKWRSDGSRLVPAGTVGSAYKGVVQLAHLGADPDSNLSVLQRYAGTYPTEGSVTYAQVNSDRNSTGERSANVVFFYKTNTDAGGDTAKIYSPASVSPTMQLLSFVLPHHVDRMNKTALLTPGLAGYRSAKGPLTAVAGNIISYSQPLQRVGLEGRNRLSDADRARLQRQLSIDAAMETDMSAGDPYFFGKSVARVARLYQIASELGDSATMGALGPKLLGALKQWLTDQSNSDPLVYDSSWGGVVSSKGLVDPGADFGQGRYNDHHFHYGYFVYAGAVLARHNINGFAPLRDAMNQLLRDYAAPTATDAFFPYMRHFDPYDGHSWAAGL</sequence>
<reference evidence="1" key="1">
    <citation type="submission" date="2022-07" db="EMBL/GenBank/DDBJ databases">
        <title>Phylogenomic reconstructions and comparative analyses of Kickxellomycotina fungi.</title>
        <authorList>
            <person name="Reynolds N.K."/>
            <person name="Stajich J.E."/>
            <person name="Barry K."/>
            <person name="Grigoriev I.V."/>
            <person name="Crous P."/>
            <person name="Smith M.E."/>
        </authorList>
    </citation>
    <scope>NUCLEOTIDE SEQUENCE</scope>
    <source>
        <strain evidence="1">BCRC 34780</strain>
    </source>
</reference>
<keyword evidence="2" id="KW-1185">Reference proteome</keyword>
<gene>
    <name evidence="1" type="ORF">H4R21_006994</name>
</gene>
<feature type="non-terminal residue" evidence="1">
    <location>
        <position position="337"/>
    </location>
</feature>
<organism evidence="1 2">
    <name type="scientific">Coemansia helicoidea</name>
    <dbReference type="NCBI Taxonomy" id="1286919"/>
    <lineage>
        <taxon>Eukaryota</taxon>
        <taxon>Fungi</taxon>
        <taxon>Fungi incertae sedis</taxon>
        <taxon>Zoopagomycota</taxon>
        <taxon>Kickxellomycotina</taxon>
        <taxon>Kickxellomycetes</taxon>
        <taxon>Kickxellales</taxon>
        <taxon>Kickxellaceae</taxon>
        <taxon>Coemansia</taxon>
    </lineage>
</organism>
<evidence type="ECO:0000313" key="2">
    <source>
        <dbReference type="Proteomes" id="UP001140087"/>
    </source>
</evidence>
<evidence type="ECO:0000313" key="1">
    <source>
        <dbReference type="EMBL" id="KAJ2788484.1"/>
    </source>
</evidence>